<name>A0A319CXQ3_9EURO</name>
<evidence type="ECO:0000313" key="2">
    <source>
        <dbReference type="EMBL" id="PYH89479.1"/>
    </source>
</evidence>
<dbReference type="Pfam" id="PF19900">
    <property type="entry name" value="DUF6373"/>
    <property type="match status" value="1"/>
</dbReference>
<protein>
    <submittedName>
        <fullName evidence="2">Uncharacterized protein</fullName>
    </submittedName>
</protein>
<dbReference type="Proteomes" id="UP000247810">
    <property type="component" value="Unassembled WGS sequence"/>
</dbReference>
<gene>
    <name evidence="2" type="ORF">BO71DRAFT_434750</name>
</gene>
<keyword evidence="3" id="KW-1185">Reference proteome</keyword>
<sequence length="122" mass="13058">MSRVNLLSPRCCKQNIVKCKSPLPASIPELTEAADTPTEHLNTINPRLDEQKKKRASPLTSDGNVDPVNDGTVNNDVSLIRLSAIGPGPDSAGRLELGLPKERNEHGHAGPLLPESPQISNP</sequence>
<reference evidence="2 3" key="1">
    <citation type="submission" date="2018-02" db="EMBL/GenBank/DDBJ databases">
        <title>The genomes of Aspergillus section Nigri reveals drivers in fungal speciation.</title>
        <authorList>
            <consortium name="DOE Joint Genome Institute"/>
            <person name="Vesth T.C."/>
            <person name="Nybo J."/>
            <person name="Theobald S."/>
            <person name="Brandl J."/>
            <person name="Frisvad J.C."/>
            <person name="Nielsen K.F."/>
            <person name="Lyhne E.K."/>
            <person name="Kogle M.E."/>
            <person name="Kuo A."/>
            <person name="Riley R."/>
            <person name="Clum A."/>
            <person name="Nolan M."/>
            <person name="Lipzen A."/>
            <person name="Salamov A."/>
            <person name="Henrissat B."/>
            <person name="Wiebenga A."/>
            <person name="De vries R.P."/>
            <person name="Grigoriev I.V."/>
            <person name="Mortensen U.H."/>
            <person name="Andersen M.R."/>
            <person name="Baker S.E."/>
        </authorList>
    </citation>
    <scope>NUCLEOTIDE SEQUENCE [LARGE SCALE GENOMIC DNA]</scope>
    <source>
        <strain evidence="2 3">CBS 707.79</strain>
    </source>
</reference>
<dbReference type="AlphaFoldDB" id="A0A319CXQ3"/>
<evidence type="ECO:0000256" key="1">
    <source>
        <dbReference type="SAM" id="MobiDB-lite"/>
    </source>
</evidence>
<accession>A0A319CXQ3</accession>
<evidence type="ECO:0000313" key="3">
    <source>
        <dbReference type="Proteomes" id="UP000247810"/>
    </source>
</evidence>
<dbReference type="VEuPathDB" id="FungiDB:BO71DRAFT_434750"/>
<dbReference type="InterPro" id="IPR045953">
    <property type="entry name" value="DUF6373"/>
</dbReference>
<dbReference type="EMBL" id="KZ826027">
    <property type="protein sequence ID" value="PYH89479.1"/>
    <property type="molecule type" value="Genomic_DNA"/>
</dbReference>
<feature type="region of interest" description="Disordered" evidence="1">
    <location>
        <begin position="30"/>
        <end position="122"/>
    </location>
</feature>
<feature type="compositionally biased region" description="Basic and acidic residues" evidence="1">
    <location>
        <begin position="99"/>
        <end position="108"/>
    </location>
</feature>
<organism evidence="2 3">
    <name type="scientific">Aspergillus ellipticus CBS 707.79</name>
    <dbReference type="NCBI Taxonomy" id="1448320"/>
    <lineage>
        <taxon>Eukaryota</taxon>
        <taxon>Fungi</taxon>
        <taxon>Dikarya</taxon>
        <taxon>Ascomycota</taxon>
        <taxon>Pezizomycotina</taxon>
        <taxon>Eurotiomycetes</taxon>
        <taxon>Eurotiomycetidae</taxon>
        <taxon>Eurotiales</taxon>
        <taxon>Aspergillaceae</taxon>
        <taxon>Aspergillus</taxon>
        <taxon>Aspergillus subgen. Circumdati</taxon>
    </lineage>
</organism>
<proteinExistence type="predicted"/>
<dbReference type="OrthoDB" id="4394237at2759"/>